<evidence type="ECO:0000313" key="3">
    <source>
        <dbReference type="Proteomes" id="UP000297776"/>
    </source>
</evidence>
<comment type="caution">
    <text evidence="2">The sequence shown here is derived from an EMBL/GenBank/DDBJ whole genome shotgun (WGS) entry which is preliminary data.</text>
</comment>
<feature type="transmembrane region" description="Helical" evidence="1">
    <location>
        <begin position="7"/>
        <end position="27"/>
    </location>
</feature>
<organism evidence="2 3">
    <name type="scientific">Jeotgalibacillus salarius</name>
    <dbReference type="NCBI Taxonomy" id="546023"/>
    <lineage>
        <taxon>Bacteria</taxon>
        <taxon>Bacillati</taxon>
        <taxon>Bacillota</taxon>
        <taxon>Bacilli</taxon>
        <taxon>Bacillales</taxon>
        <taxon>Caryophanaceae</taxon>
        <taxon>Jeotgalibacillus</taxon>
    </lineage>
</organism>
<evidence type="ECO:0000256" key="1">
    <source>
        <dbReference type="SAM" id="Phobius"/>
    </source>
</evidence>
<dbReference type="EMBL" id="SORX01000004">
    <property type="protein sequence ID" value="TFE01521.1"/>
    <property type="molecule type" value="Genomic_DNA"/>
</dbReference>
<sequence length="74" mass="7749">MSTKKKNILYFVGGILTATLILPPLAAMGVPSFDVVLTVMFGEGNPLAIVFSIVLIAAVLFVMSRLAGGNARPD</sequence>
<protein>
    <submittedName>
        <fullName evidence="2">Uncharacterized protein</fullName>
    </submittedName>
</protein>
<evidence type="ECO:0000313" key="2">
    <source>
        <dbReference type="EMBL" id="TFE01521.1"/>
    </source>
</evidence>
<accession>A0A4Y8LIK6</accession>
<reference evidence="2 3" key="1">
    <citation type="submission" date="2019-03" db="EMBL/GenBank/DDBJ databases">
        <authorList>
            <person name="Yang Y."/>
        </authorList>
    </citation>
    <scope>NUCLEOTIDE SEQUENCE [LARGE SCALE GENOMIC DNA]</scope>
    <source>
        <strain evidence="2 3">ASL-1</strain>
    </source>
</reference>
<dbReference type="Proteomes" id="UP000297776">
    <property type="component" value="Unassembled WGS sequence"/>
</dbReference>
<dbReference type="AlphaFoldDB" id="A0A4Y8LIK6"/>
<dbReference type="RefSeq" id="WP_134381239.1">
    <property type="nucleotide sequence ID" value="NZ_SORX01000004.1"/>
</dbReference>
<keyword evidence="1" id="KW-0812">Transmembrane</keyword>
<name>A0A4Y8LIK6_9BACL</name>
<keyword evidence="1" id="KW-1133">Transmembrane helix</keyword>
<proteinExistence type="predicted"/>
<feature type="transmembrane region" description="Helical" evidence="1">
    <location>
        <begin position="47"/>
        <end position="68"/>
    </location>
</feature>
<keyword evidence="1" id="KW-0472">Membrane</keyword>
<gene>
    <name evidence="2" type="ORF">E2626_08080</name>
</gene>
<keyword evidence="3" id="KW-1185">Reference proteome</keyword>
<dbReference type="OrthoDB" id="2974713at2"/>